<accession>A0A7W7HSE4</accession>
<organism evidence="2 3">
    <name type="scientific">Actinoplanes digitatis</name>
    <dbReference type="NCBI Taxonomy" id="1868"/>
    <lineage>
        <taxon>Bacteria</taxon>
        <taxon>Bacillati</taxon>
        <taxon>Actinomycetota</taxon>
        <taxon>Actinomycetes</taxon>
        <taxon>Micromonosporales</taxon>
        <taxon>Micromonosporaceae</taxon>
        <taxon>Actinoplanes</taxon>
    </lineage>
</organism>
<protein>
    <submittedName>
        <fullName evidence="2">Uncharacterized protein</fullName>
    </submittedName>
</protein>
<dbReference type="Proteomes" id="UP000578112">
    <property type="component" value="Unassembled WGS sequence"/>
</dbReference>
<dbReference type="EMBL" id="JACHNH010000001">
    <property type="protein sequence ID" value="MBB4759960.1"/>
    <property type="molecule type" value="Genomic_DNA"/>
</dbReference>
<keyword evidence="3" id="KW-1185">Reference proteome</keyword>
<proteinExistence type="predicted"/>
<feature type="transmembrane region" description="Helical" evidence="1">
    <location>
        <begin position="71"/>
        <end position="91"/>
    </location>
</feature>
<evidence type="ECO:0000256" key="1">
    <source>
        <dbReference type="SAM" id="Phobius"/>
    </source>
</evidence>
<keyword evidence="1" id="KW-0472">Membrane</keyword>
<sequence length="223" mass="23329">MIRDLPAARDVLTGRDGAALRDGGGDASEGVQATPERTIEVDLDDEPTADLRGSGRRRGWLRRLDARTRSILTGAAAAAVIVNAGAVWAYWRITDSETGRAAGGTVVEMNLRARSDLNKALEPGGTGNLTVTVTNDNDFPIRITSVSPGQGNIIADDEHREAGCANTGVIVAQNSVKVRWEVPRNTVGAFTVPDGLAMNADSDKACAGAVFVVPVLVSGMVGH</sequence>
<comment type="caution">
    <text evidence="2">The sequence shown here is derived from an EMBL/GenBank/DDBJ whole genome shotgun (WGS) entry which is preliminary data.</text>
</comment>
<keyword evidence="1" id="KW-1133">Transmembrane helix</keyword>
<dbReference type="AlphaFoldDB" id="A0A7W7HSE4"/>
<evidence type="ECO:0000313" key="2">
    <source>
        <dbReference type="EMBL" id="MBB4759960.1"/>
    </source>
</evidence>
<dbReference type="RefSeq" id="WP_239087678.1">
    <property type="nucleotide sequence ID" value="NZ_BOMK01000050.1"/>
</dbReference>
<name>A0A7W7HSE4_9ACTN</name>
<reference evidence="2 3" key="1">
    <citation type="submission" date="2020-08" db="EMBL/GenBank/DDBJ databases">
        <title>Sequencing the genomes of 1000 actinobacteria strains.</title>
        <authorList>
            <person name="Klenk H.-P."/>
        </authorList>
    </citation>
    <scope>NUCLEOTIDE SEQUENCE [LARGE SCALE GENOMIC DNA]</scope>
    <source>
        <strain evidence="2 3">DSM 43149</strain>
    </source>
</reference>
<gene>
    <name evidence="2" type="ORF">BJ971_000516</name>
</gene>
<evidence type="ECO:0000313" key="3">
    <source>
        <dbReference type="Proteomes" id="UP000578112"/>
    </source>
</evidence>
<keyword evidence="1" id="KW-0812">Transmembrane</keyword>